<dbReference type="GO" id="GO:0003735">
    <property type="term" value="F:structural constituent of ribosome"/>
    <property type="evidence" value="ECO:0007669"/>
    <property type="project" value="InterPro"/>
</dbReference>
<proteinExistence type="inferred from homology"/>
<keyword evidence="2" id="KW-0689">Ribosomal protein</keyword>
<dbReference type="HAMAP" id="MF_01341">
    <property type="entry name" value="Ribosomal_uL15"/>
    <property type="match status" value="1"/>
</dbReference>
<name>A0A382XAS8_9ZZZZ</name>
<dbReference type="Gene3D" id="3.100.10.10">
    <property type="match status" value="1"/>
</dbReference>
<dbReference type="GO" id="GO:0006412">
    <property type="term" value="P:translation"/>
    <property type="evidence" value="ECO:0007669"/>
    <property type="project" value="InterPro"/>
</dbReference>
<evidence type="ECO:0000256" key="1">
    <source>
        <dbReference type="ARBA" id="ARBA00007320"/>
    </source>
</evidence>
<dbReference type="InterPro" id="IPR030878">
    <property type="entry name" value="Ribosomal_uL15"/>
</dbReference>
<evidence type="ECO:0000256" key="4">
    <source>
        <dbReference type="SAM" id="MobiDB-lite"/>
    </source>
</evidence>
<dbReference type="EMBL" id="UINC01165822">
    <property type="protein sequence ID" value="SVD67431.1"/>
    <property type="molecule type" value="Genomic_DNA"/>
</dbReference>
<organism evidence="6">
    <name type="scientific">marine metagenome</name>
    <dbReference type="NCBI Taxonomy" id="408172"/>
    <lineage>
        <taxon>unclassified sequences</taxon>
        <taxon>metagenomes</taxon>
        <taxon>ecological metagenomes</taxon>
    </lineage>
</organism>
<evidence type="ECO:0000259" key="5">
    <source>
        <dbReference type="Pfam" id="PF00828"/>
    </source>
</evidence>
<dbReference type="NCBIfam" id="TIGR01071">
    <property type="entry name" value="rplO_bact"/>
    <property type="match status" value="1"/>
</dbReference>
<sequence length="146" mass="16138">MSLSNLKPTKGSLKDSKRIGRGNASGQGRTAGKGHKGYYSRSGTKDRFHFEGGQTPLMRRLPKRGFSNYGFRKIIQIVNLDRISALDLDKINPGILYEKGIIKNTDNMVKILGNGEINKPIEVMAHMFSKSAVEKLEKAGGKAIFQ</sequence>
<evidence type="ECO:0000313" key="6">
    <source>
        <dbReference type="EMBL" id="SVD67431.1"/>
    </source>
</evidence>
<evidence type="ECO:0000256" key="3">
    <source>
        <dbReference type="ARBA" id="ARBA00023274"/>
    </source>
</evidence>
<feature type="region of interest" description="Disordered" evidence="4">
    <location>
        <begin position="1"/>
        <end position="51"/>
    </location>
</feature>
<dbReference type="GO" id="GO:0022625">
    <property type="term" value="C:cytosolic large ribosomal subunit"/>
    <property type="evidence" value="ECO:0007669"/>
    <property type="project" value="TreeGrafter"/>
</dbReference>
<dbReference type="AlphaFoldDB" id="A0A382XAS8"/>
<dbReference type="PANTHER" id="PTHR12934">
    <property type="entry name" value="50S RIBOSOMAL PROTEIN L15"/>
    <property type="match status" value="1"/>
</dbReference>
<accession>A0A382XAS8</accession>
<keyword evidence="3" id="KW-0687">Ribonucleoprotein</keyword>
<dbReference type="SUPFAM" id="SSF52080">
    <property type="entry name" value="Ribosomal proteins L15p and L18e"/>
    <property type="match status" value="1"/>
</dbReference>
<dbReference type="Pfam" id="PF00828">
    <property type="entry name" value="Ribosomal_L27A"/>
    <property type="match status" value="1"/>
</dbReference>
<reference evidence="6" key="1">
    <citation type="submission" date="2018-05" db="EMBL/GenBank/DDBJ databases">
        <authorList>
            <person name="Lanie J.A."/>
            <person name="Ng W.-L."/>
            <person name="Kazmierczak K.M."/>
            <person name="Andrzejewski T.M."/>
            <person name="Davidsen T.M."/>
            <person name="Wayne K.J."/>
            <person name="Tettelin H."/>
            <person name="Glass J.I."/>
            <person name="Rusch D."/>
            <person name="Podicherti R."/>
            <person name="Tsui H.-C.T."/>
            <person name="Winkler M.E."/>
        </authorList>
    </citation>
    <scope>NUCLEOTIDE SEQUENCE</scope>
</reference>
<dbReference type="InterPro" id="IPR005749">
    <property type="entry name" value="Ribosomal_uL15_bac-type"/>
</dbReference>
<gene>
    <name evidence="6" type="ORF">METZ01_LOCUS420285</name>
</gene>
<dbReference type="InterPro" id="IPR036227">
    <property type="entry name" value="Ribosomal_uL15/eL18_sf"/>
</dbReference>
<dbReference type="InterPro" id="IPR021131">
    <property type="entry name" value="Ribosomal_uL15/eL18"/>
</dbReference>
<dbReference type="InterPro" id="IPR001196">
    <property type="entry name" value="Ribosomal_uL15_CS"/>
</dbReference>
<feature type="domain" description="Large ribosomal subunit protein uL15/eL18" evidence="5">
    <location>
        <begin position="78"/>
        <end position="143"/>
    </location>
</feature>
<protein>
    <recommendedName>
        <fullName evidence="5">Large ribosomal subunit protein uL15/eL18 domain-containing protein</fullName>
    </recommendedName>
</protein>
<evidence type="ECO:0000256" key="2">
    <source>
        <dbReference type="ARBA" id="ARBA00022980"/>
    </source>
</evidence>
<dbReference type="PROSITE" id="PS00475">
    <property type="entry name" value="RIBOSOMAL_L15"/>
    <property type="match status" value="1"/>
</dbReference>
<dbReference type="PANTHER" id="PTHR12934:SF11">
    <property type="entry name" value="LARGE RIBOSOMAL SUBUNIT PROTEIN UL15M"/>
    <property type="match status" value="1"/>
</dbReference>
<comment type="similarity">
    <text evidence="1">Belongs to the universal ribosomal protein uL15 family.</text>
</comment>